<keyword evidence="5" id="KW-1185">Reference proteome</keyword>
<organism evidence="4 5">
    <name type="scientific">Penicillium expansum</name>
    <name type="common">Blue mold rot fungus</name>
    <dbReference type="NCBI Taxonomy" id="27334"/>
    <lineage>
        <taxon>Eukaryota</taxon>
        <taxon>Fungi</taxon>
        <taxon>Dikarya</taxon>
        <taxon>Ascomycota</taxon>
        <taxon>Pezizomycotina</taxon>
        <taxon>Eurotiomycetes</taxon>
        <taxon>Eurotiomycetidae</taxon>
        <taxon>Eurotiales</taxon>
        <taxon>Aspergillaceae</taxon>
        <taxon>Penicillium</taxon>
    </lineage>
</organism>
<reference evidence="4 5" key="1">
    <citation type="journal article" date="2015" name="Mol. Plant Microbe Interact.">
        <title>Genome, transcriptome, and functional analyses of Penicillium expansum provide new insights into secondary metabolism and pathogenicity.</title>
        <authorList>
            <person name="Ballester A.R."/>
            <person name="Marcet-Houben M."/>
            <person name="Levin E."/>
            <person name="Sela N."/>
            <person name="Selma-Lazaro C."/>
            <person name="Carmona L."/>
            <person name="Wisniewski M."/>
            <person name="Droby S."/>
            <person name="Gonzalez-Candelas L."/>
            <person name="Gabaldon T."/>
        </authorList>
    </citation>
    <scope>NUCLEOTIDE SEQUENCE [LARGE SCALE GENOMIC DNA]</scope>
    <source>
        <strain evidence="4 5">MD-8</strain>
    </source>
</reference>
<feature type="repeat" description="ANK" evidence="3">
    <location>
        <begin position="293"/>
        <end position="325"/>
    </location>
</feature>
<dbReference type="InterPro" id="IPR036047">
    <property type="entry name" value="F-box-like_dom_sf"/>
</dbReference>
<dbReference type="Gene3D" id="1.25.40.20">
    <property type="entry name" value="Ankyrin repeat-containing domain"/>
    <property type="match status" value="3"/>
</dbReference>
<dbReference type="SUPFAM" id="SSF81383">
    <property type="entry name" value="F-box domain"/>
    <property type="match status" value="1"/>
</dbReference>
<dbReference type="EMBL" id="JQFZ01000300">
    <property type="protein sequence ID" value="KGO51226.1"/>
    <property type="molecule type" value="Genomic_DNA"/>
</dbReference>
<dbReference type="Pfam" id="PF00023">
    <property type="entry name" value="Ank"/>
    <property type="match status" value="1"/>
</dbReference>
<protein>
    <submittedName>
        <fullName evidence="4">Uncharacterized protein</fullName>
    </submittedName>
</protein>
<dbReference type="PROSITE" id="PS50088">
    <property type="entry name" value="ANK_REPEAT"/>
    <property type="match status" value="8"/>
</dbReference>
<dbReference type="AlphaFoldDB" id="A0A0A2J8Z1"/>
<comment type="caution">
    <text evidence="4">The sequence shown here is derived from an EMBL/GenBank/DDBJ whole genome shotgun (WGS) entry which is preliminary data.</text>
</comment>
<dbReference type="Pfam" id="PF12796">
    <property type="entry name" value="Ank_2"/>
    <property type="match status" value="4"/>
</dbReference>
<dbReference type="Proteomes" id="UP000030143">
    <property type="component" value="Unassembled WGS sequence"/>
</dbReference>
<dbReference type="InterPro" id="IPR036770">
    <property type="entry name" value="Ankyrin_rpt-contain_sf"/>
</dbReference>
<proteinExistence type="predicted"/>
<accession>A0A0A2J8Z1</accession>
<keyword evidence="2 3" id="KW-0040">ANK repeat</keyword>
<evidence type="ECO:0000256" key="3">
    <source>
        <dbReference type="PROSITE-ProRule" id="PRU00023"/>
    </source>
</evidence>
<feature type="repeat" description="ANK" evidence="3">
    <location>
        <begin position="152"/>
        <end position="184"/>
    </location>
</feature>
<dbReference type="VEuPathDB" id="FungiDB:PEXP_031120"/>
<feature type="repeat" description="ANK" evidence="3">
    <location>
        <begin position="220"/>
        <end position="252"/>
    </location>
</feature>
<dbReference type="RefSeq" id="XP_016594223.1">
    <property type="nucleotide sequence ID" value="XM_016740535.1"/>
</dbReference>
<feature type="repeat" description="ANK" evidence="3">
    <location>
        <begin position="85"/>
        <end position="117"/>
    </location>
</feature>
<feature type="repeat" description="ANK" evidence="3">
    <location>
        <begin position="254"/>
        <end position="292"/>
    </location>
</feature>
<dbReference type="STRING" id="27334.A0A0A2J8Z1"/>
<dbReference type="PRINTS" id="PR01415">
    <property type="entry name" value="ANKYRIN"/>
</dbReference>
<dbReference type="SMART" id="SM00248">
    <property type="entry name" value="ANK"/>
    <property type="match status" value="13"/>
</dbReference>
<feature type="repeat" description="ANK" evidence="3">
    <location>
        <begin position="399"/>
        <end position="431"/>
    </location>
</feature>
<dbReference type="GeneID" id="27675954"/>
<dbReference type="PROSITE" id="PS50297">
    <property type="entry name" value="ANK_REP_REGION"/>
    <property type="match status" value="4"/>
</dbReference>
<dbReference type="HOGENOM" id="CLU_000134_48_5_1"/>
<feature type="repeat" description="ANK" evidence="3">
    <location>
        <begin position="326"/>
        <end position="360"/>
    </location>
</feature>
<evidence type="ECO:0000256" key="1">
    <source>
        <dbReference type="ARBA" id="ARBA00022737"/>
    </source>
</evidence>
<feature type="repeat" description="ANK" evidence="3">
    <location>
        <begin position="432"/>
        <end position="467"/>
    </location>
</feature>
<evidence type="ECO:0000313" key="4">
    <source>
        <dbReference type="EMBL" id="KGO51226.1"/>
    </source>
</evidence>
<evidence type="ECO:0000256" key="2">
    <source>
        <dbReference type="ARBA" id="ARBA00023043"/>
    </source>
</evidence>
<dbReference type="SUPFAM" id="SSF48403">
    <property type="entry name" value="Ankyrin repeat"/>
    <property type="match status" value="3"/>
</dbReference>
<name>A0A0A2J8Z1_PENEN</name>
<gene>
    <name evidence="4" type="ORF">PEX2_032600</name>
</gene>
<sequence>MCLLSFPPEITLLIASHLDSPKDLFRFIQVSQKLFNLLINELYHRNVCSDGGSALLWYASRGDELGVRNMLQAGANVNLRPQNRSQSTALLEAVTTKQTRIVQILLDNGALPDAADARSRRPLALATNGRSDAIITKLLLEHGARANSVAFDKHPPLLEAVRSNQEPKVALLLEHGADTHILEHRTGMNLLHIAASKNVSPGIMKMLMDTSIQTETQDNQGRTPLQVAADCSCTRAVRLLLHLGANPNFKNMSQGWSALFYAAERSRSRRNDNKTIIRTLVMHGAEIDSTDHDQKTPLLHAVAQGAIRQAQALLDCGASIMATDAYGETVLHLAASSSSWCPDMTGWLVEKGADVNCAGGKQGETPIFSAIRHFYNRHGIECARKLLSLGADVHFRNTEGMTPLSLAARTGSMELIAVLLERGGSVNSRDNHGRCPLHYAAEAYFGKIHKIVALLIQNGAEVNTRDIFGYTPLHSVVAKEGAWEAAAELLKAGADRYAMSDDGKFPHDMVPDGPWAETKRLMIRFYMP</sequence>
<dbReference type="PANTHER" id="PTHR24173:SF74">
    <property type="entry name" value="ANKYRIN REPEAT DOMAIN-CONTAINING PROTEIN 16"/>
    <property type="match status" value="1"/>
</dbReference>
<keyword evidence="1" id="KW-0677">Repeat</keyword>
<evidence type="ECO:0000313" key="5">
    <source>
        <dbReference type="Proteomes" id="UP000030143"/>
    </source>
</evidence>
<dbReference type="PANTHER" id="PTHR24173">
    <property type="entry name" value="ANKYRIN REPEAT CONTAINING"/>
    <property type="match status" value="1"/>
</dbReference>
<dbReference type="InterPro" id="IPR002110">
    <property type="entry name" value="Ankyrin_rpt"/>
</dbReference>